<evidence type="ECO:0000313" key="1">
    <source>
        <dbReference type="EMBL" id="MPM66786.1"/>
    </source>
</evidence>
<comment type="caution">
    <text evidence="1">The sequence shown here is derived from an EMBL/GenBank/DDBJ whole genome shotgun (WGS) entry which is preliminary data.</text>
</comment>
<proteinExistence type="predicted"/>
<organism evidence="1">
    <name type="scientific">bioreactor metagenome</name>
    <dbReference type="NCBI Taxonomy" id="1076179"/>
    <lineage>
        <taxon>unclassified sequences</taxon>
        <taxon>metagenomes</taxon>
        <taxon>ecological metagenomes</taxon>
    </lineage>
</organism>
<name>A0A645BN47_9ZZZZ</name>
<gene>
    <name evidence="1" type="ORF">SDC9_113697</name>
</gene>
<dbReference type="AlphaFoldDB" id="A0A645BN47"/>
<accession>A0A645BN47</accession>
<protein>
    <submittedName>
        <fullName evidence="1">Uncharacterized protein</fullName>
    </submittedName>
</protein>
<reference evidence="1" key="1">
    <citation type="submission" date="2019-08" db="EMBL/GenBank/DDBJ databases">
        <authorList>
            <person name="Kucharzyk K."/>
            <person name="Murdoch R.W."/>
            <person name="Higgins S."/>
            <person name="Loffler F."/>
        </authorList>
    </citation>
    <scope>NUCLEOTIDE SEQUENCE</scope>
</reference>
<sequence>MNYLIMNDYDEVFRTVLEQGTHFRAKAKGYGLGSGNSIPDYMSIDGFKAMTDAVKEIRRREK</sequence>
<dbReference type="EMBL" id="VSSQ01021296">
    <property type="protein sequence ID" value="MPM66786.1"/>
    <property type="molecule type" value="Genomic_DNA"/>
</dbReference>